<evidence type="ECO:0000256" key="6">
    <source>
        <dbReference type="ARBA" id="ARBA00023157"/>
    </source>
</evidence>
<protein>
    <recommendedName>
        <fullName evidence="11">Bifunctional inhibitor/plant lipid transfer protein/seed storage helical domain-containing protein</fullName>
    </recommendedName>
</protein>
<evidence type="ECO:0000313" key="12">
    <source>
        <dbReference type="EMBL" id="CAI9786871.1"/>
    </source>
</evidence>
<comment type="similarity">
    <text evidence="2">Belongs to the plant LTP family.</text>
</comment>
<comment type="subcellular location">
    <subcellularLocation>
        <location evidence="1">Cell membrane</location>
        <topology evidence="1">Lipid-anchor</topology>
        <topology evidence="1">GPI-anchor</topology>
    </subcellularLocation>
</comment>
<dbReference type="InterPro" id="IPR043325">
    <property type="entry name" value="LTSS"/>
</dbReference>
<evidence type="ECO:0000256" key="2">
    <source>
        <dbReference type="ARBA" id="ARBA00009748"/>
    </source>
</evidence>
<proteinExistence type="inferred from homology"/>
<dbReference type="PANTHER" id="PTHR33044">
    <property type="entry name" value="BIFUNCTIONAL INHIBITOR/LIPID-TRANSFER PROTEIN/SEED STORAGE 2S ALBUMIN SUPERFAMILY PROTEIN-RELATED"/>
    <property type="match status" value="1"/>
</dbReference>
<feature type="domain" description="Bifunctional inhibitor/plant lipid transfer protein/seed storage helical" evidence="11">
    <location>
        <begin position="32"/>
        <end position="105"/>
    </location>
</feature>
<dbReference type="InterPro" id="IPR036312">
    <property type="entry name" value="Bifun_inhib/LTP/seed_sf"/>
</dbReference>
<feature type="region of interest" description="Disordered" evidence="9">
    <location>
        <begin position="107"/>
        <end position="127"/>
    </location>
</feature>
<evidence type="ECO:0000313" key="13">
    <source>
        <dbReference type="Proteomes" id="UP000834106"/>
    </source>
</evidence>
<evidence type="ECO:0000256" key="7">
    <source>
        <dbReference type="ARBA" id="ARBA00023180"/>
    </source>
</evidence>
<sequence>MASKSFCLFFLVLCSWVSVGFSQGGGGGGSLPCMQKLLPCQPYLKSSSTPPAACCVPLKQIIADDSKCVCAVFNNPEIMKGLNATQEDALNMAKHCGSNADTSVCKTASTPTVSPSPPSSNSSSPAKSSASVVSYFGGSDSLTLAAAAILSLIPATIIF</sequence>
<accession>A0AAD2AF50</accession>
<feature type="chain" id="PRO_5042148078" description="Bifunctional inhibitor/plant lipid transfer protein/seed storage helical domain-containing protein" evidence="10">
    <location>
        <begin position="23"/>
        <end position="159"/>
    </location>
</feature>
<organism evidence="12 13">
    <name type="scientific">Fraxinus pennsylvanica</name>
    <dbReference type="NCBI Taxonomy" id="56036"/>
    <lineage>
        <taxon>Eukaryota</taxon>
        <taxon>Viridiplantae</taxon>
        <taxon>Streptophyta</taxon>
        <taxon>Embryophyta</taxon>
        <taxon>Tracheophyta</taxon>
        <taxon>Spermatophyta</taxon>
        <taxon>Magnoliopsida</taxon>
        <taxon>eudicotyledons</taxon>
        <taxon>Gunneridae</taxon>
        <taxon>Pentapetalae</taxon>
        <taxon>asterids</taxon>
        <taxon>lamiids</taxon>
        <taxon>Lamiales</taxon>
        <taxon>Oleaceae</taxon>
        <taxon>Oleeae</taxon>
        <taxon>Fraxinus</taxon>
    </lineage>
</organism>
<keyword evidence="8" id="KW-0449">Lipoprotein</keyword>
<evidence type="ECO:0000256" key="8">
    <source>
        <dbReference type="ARBA" id="ARBA00023288"/>
    </source>
</evidence>
<evidence type="ECO:0000256" key="5">
    <source>
        <dbReference type="ARBA" id="ARBA00022729"/>
    </source>
</evidence>
<name>A0AAD2AF50_9LAMI</name>
<dbReference type="GO" id="GO:0005886">
    <property type="term" value="C:plasma membrane"/>
    <property type="evidence" value="ECO:0007669"/>
    <property type="project" value="UniProtKB-SubCell"/>
</dbReference>
<gene>
    <name evidence="12" type="ORF">FPE_LOCUS34301</name>
</gene>
<evidence type="ECO:0000256" key="9">
    <source>
        <dbReference type="SAM" id="MobiDB-lite"/>
    </source>
</evidence>
<dbReference type="Proteomes" id="UP000834106">
    <property type="component" value="Chromosome 23"/>
</dbReference>
<keyword evidence="13" id="KW-1185">Reference proteome</keyword>
<dbReference type="Gene3D" id="1.10.110.10">
    <property type="entry name" value="Plant lipid-transfer and hydrophobic proteins"/>
    <property type="match status" value="1"/>
</dbReference>
<evidence type="ECO:0000256" key="3">
    <source>
        <dbReference type="ARBA" id="ARBA00022475"/>
    </source>
</evidence>
<feature type="signal peptide" evidence="10">
    <location>
        <begin position="1"/>
        <end position="22"/>
    </location>
</feature>
<dbReference type="AlphaFoldDB" id="A0AAD2AF50"/>
<dbReference type="GO" id="GO:0098552">
    <property type="term" value="C:side of membrane"/>
    <property type="evidence" value="ECO:0007669"/>
    <property type="project" value="UniProtKB-KW"/>
</dbReference>
<keyword evidence="4" id="KW-0336">GPI-anchor</keyword>
<evidence type="ECO:0000256" key="10">
    <source>
        <dbReference type="SAM" id="SignalP"/>
    </source>
</evidence>
<keyword evidence="5 10" id="KW-0732">Signal</keyword>
<reference evidence="12" key="1">
    <citation type="submission" date="2023-05" db="EMBL/GenBank/DDBJ databases">
        <authorList>
            <person name="Huff M."/>
        </authorList>
    </citation>
    <scope>NUCLEOTIDE SEQUENCE</scope>
</reference>
<dbReference type="Pfam" id="PF14368">
    <property type="entry name" value="LTP_2"/>
    <property type="match status" value="1"/>
</dbReference>
<keyword evidence="7" id="KW-0325">Glycoprotein</keyword>
<evidence type="ECO:0000256" key="1">
    <source>
        <dbReference type="ARBA" id="ARBA00004609"/>
    </source>
</evidence>
<keyword evidence="4" id="KW-0472">Membrane</keyword>
<dbReference type="CDD" id="cd00010">
    <property type="entry name" value="AAI_LTSS"/>
    <property type="match status" value="1"/>
</dbReference>
<evidence type="ECO:0000256" key="4">
    <source>
        <dbReference type="ARBA" id="ARBA00022622"/>
    </source>
</evidence>
<keyword evidence="6" id="KW-1015">Disulfide bond</keyword>
<dbReference type="SUPFAM" id="SSF47699">
    <property type="entry name" value="Bifunctional inhibitor/lipid-transfer protein/seed storage 2S albumin"/>
    <property type="match status" value="1"/>
</dbReference>
<dbReference type="InterPro" id="IPR016140">
    <property type="entry name" value="Bifunc_inhib/LTP/seed_store"/>
</dbReference>
<keyword evidence="3" id="KW-1003">Cell membrane</keyword>
<dbReference type="EMBL" id="OU503058">
    <property type="protein sequence ID" value="CAI9786871.1"/>
    <property type="molecule type" value="Genomic_DNA"/>
</dbReference>
<evidence type="ECO:0000259" key="11">
    <source>
        <dbReference type="Pfam" id="PF14368"/>
    </source>
</evidence>